<dbReference type="InterPro" id="IPR016039">
    <property type="entry name" value="Thiolase-like"/>
</dbReference>
<dbReference type="SUPFAM" id="SSF53901">
    <property type="entry name" value="Thiolase-like"/>
    <property type="match status" value="3"/>
</dbReference>
<organism evidence="6">
    <name type="scientific">Streptomyces griseoviridis</name>
    <dbReference type="NCBI Taxonomy" id="45398"/>
    <lineage>
        <taxon>Bacteria</taxon>
        <taxon>Bacillati</taxon>
        <taxon>Actinomycetota</taxon>
        <taxon>Actinomycetes</taxon>
        <taxon>Kitasatosporales</taxon>
        <taxon>Streptomycetaceae</taxon>
        <taxon>Streptomyces</taxon>
    </lineage>
</organism>
<evidence type="ECO:0000256" key="4">
    <source>
        <dbReference type="SAM" id="MobiDB-lite"/>
    </source>
</evidence>
<dbReference type="Pfam" id="PF02801">
    <property type="entry name" value="Ketoacyl-synt_C"/>
    <property type="match status" value="2"/>
</dbReference>
<comment type="similarity">
    <text evidence="3">Belongs to the thiolase-like superfamily. Beta-ketoacyl-ACP synthases family.</text>
</comment>
<dbReference type="Gene3D" id="3.40.47.10">
    <property type="match status" value="2"/>
</dbReference>
<gene>
    <name evidence="6" type="primary">rphX</name>
</gene>
<dbReference type="GO" id="GO:0006633">
    <property type="term" value="P:fatty acid biosynthetic process"/>
    <property type="evidence" value="ECO:0007669"/>
    <property type="project" value="TreeGrafter"/>
</dbReference>
<dbReference type="CDD" id="cd00833">
    <property type="entry name" value="PKS"/>
    <property type="match status" value="2"/>
</dbReference>
<dbReference type="AlphaFoldDB" id="B6VRQ2"/>
<accession>B6VRQ2</accession>
<evidence type="ECO:0000256" key="2">
    <source>
        <dbReference type="ARBA" id="ARBA00023268"/>
    </source>
</evidence>
<evidence type="ECO:0000313" key="6">
    <source>
        <dbReference type="EMBL" id="BAG84242.1"/>
    </source>
</evidence>
<feature type="domain" description="Ketosynthase family 3 (KS3)" evidence="5">
    <location>
        <begin position="18"/>
        <end position="417"/>
    </location>
</feature>
<reference evidence="6" key="1">
    <citation type="journal article" date="2009" name="J. Antibiot.">
        <title>Prodigiosin biosynthesis gene cluster in the roseophilin producer Streptomyces griseoviridis.</title>
        <authorList>
            <person name="Kawasaki T."/>
            <person name="Sakurai F."/>
            <person name="Nagatsuka S."/>
            <person name="Hayakawa Y."/>
        </authorList>
    </citation>
    <scope>NUCLEOTIDE SEQUENCE</scope>
    <source>
        <strain evidence="6">2464-S5</strain>
    </source>
</reference>
<evidence type="ECO:0000256" key="1">
    <source>
        <dbReference type="ARBA" id="ARBA00022679"/>
    </source>
</evidence>
<dbReference type="InterPro" id="IPR014031">
    <property type="entry name" value="Ketoacyl_synth_C"/>
</dbReference>
<dbReference type="InterPro" id="IPR020841">
    <property type="entry name" value="PKS_Beta-ketoAc_synthase_dom"/>
</dbReference>
<dbReference type="InterPro" id="IPR050091">
    <property type="entry name" value="PKS_NRPS_Biosynth_Enz"/>
</dbReference>
<evidence type="ECO:0000256" key="3">
    <source>
        <dbReference type="RuleBase" id="RU003694"/>
    </source>
</evidence>
<protein>
    <submittedName>
        <fullName evidence="6">Putative beta-ketomyristoyl-ACP synthase</fullName>
    </submittedName>
</protein>
<dbReference type="SMART" id="SM00825">
    <property type="entry name" value="PKS_KS"/>
    <property type="match status" value="2"/>
</dbReference>
<evidence type="ECO:0000259" key="5">
    <source>
        <dbReference type="PROSITE" id="PS52004"/>
    </source>
</evidence>
<proteinExistence type="inferred from homology"/>
<name>B6VRQ2_STRGD</name>
<feature type="domain" description="Ketosynthase family 3 (KS3)" evidence="5">
    <location>
        <begin position="444"/>
        <end position="924"/>
    </location>
</feature>
<dbReference type="InterPro" id="IPR014030">
    <property type="entry name" value="Ketoacyl_synth_N"/>
</dbReference>
<sequence length="927" mass="95037">MHTGQELRRDEPDPPPPPEPVAIVGIAALYPRAQGVDRYWRFLTEFLPESGAPAPEHRSLADIADHEVDVAAFGIPPAQAGSMARMQLLMLEAARQCLADAGHPGRPLPADRTDVLTGTCFGLDRQYANALRVEGSRYARELERAASSEEAGAQLRQLLLDRLGGSPHDRVGEMASTIPARIATAFKLRGRALALESADATSVLGIAQAVHSLRDGSADAALVLAGQLRENPLLPAALAAKQAADGRSGGTLGEGVGAVLLKRLSSAVADGDRVYATLRACAVRHAPRPGVFRHPAAPGARRATARAACAAAGVPDASVRYVECTGSGAPHETAAEQEAFGGTATVTLGSVRDRLGHTFANAGMAALTKVALALHHRSIPAPGTARDWPADPGGAPRRAAVSGASLTGTLSHLLLEEYVPPAAPAAATGRAPRSRTAARTEAAAEPIAVISYGARFSGAPDADSCWQAYLSGRDRIGPLPPALLDRDLYHAPGALSFSHAYTDHGSPVTVPDRPPPGLSLTPERYAALDPAQRVGLAVAAEVLSGHRPGAPGLTGAGLIAVGSSLGLGRDRLAGARHGLRALEPEFARLPALARMSAADREKLLDLVRERYAAATAQDGAGGAGGTDGGHSPDDAAGPGGGTLDGWLASGTAALIAGEYGLSATPVAVEAACASSLAALDLAAGQLRAGSVDYALAGGVELPCNARDMILCCSLGLLSRTRITPFDSAADGFTPGDGCALFLLKRYADARRDGDPILGVLRGIGASNDAKSLIAPDTDGQARAIRRAFAQAGADFPPSSVDYLEAHGTGTQVGDRVEIAAAARVYAAPERTRPLEVGSAKSFFGHTFAAAGSAGLLRVLLALKAGTLPPNTNLHRLNPALGLAAVPAAVSTQAAPWEPVAGRPRRAAVSSFGTGGINYHLLVEEGPR</sequence>
<dbReference type="PROSITE" id="PS52004">
    <property type="entry name" value="KS3_2"/>
    <property type="match status" value="2"/>
</dbReference>
<dbReference type="GO" id="GO:0004312">
    <property type="term" value="F:fatty acid synthase activity"/>
    <property type="evidence" value="ECO:0007669"/>
    <property type="project" value="TreeGrafter"/>
</dbReference>
<dbReference type="EMBL" id="AB469822">
    <property type="protein sequence ID" value="BAG84242.1"/>
    <property type="molecule type" value="Genomic_DNA"/>
</dbReference>
<dbReference type="Pfam" id="PF00109">
    <property type="entry name" value="ketoacyl-synt"/>
    <property type="match status" value="3"/>
</dbReference>
<feature type="compositionally biased region" description="Gly residues" evidence="4">
    <location>
        <begin position="619"/>
        <end position="628"/>
    </location>
</feature>
<keyword evidence="1 3" id="KW-0808">Transferase</keyword>
<dbReference type="PANTHER" id="PTHR43775">
    <property type="entry name" value="FATTY ACID SYNTHASE"/>
    <property type="match status" value="1"/>
</dbReference>
<feature type="region of interest" description="Disordered" evidence="4">
    <location>
        <begin position="617"/>
        <end position="641"/>
    </location>
</feature>
<dbReference type="PANTHER" id="PTHR43775:SF51">
    <property type="entry name" value="INACTIVE PHENOLPHTHIOCEROL SYNTHESIS POLYKETIDE SYNTHASE TYPE I PKS1-RELATED"/>
    <property type="match status" value="1"/>
</dbReference>
<keyword evidence="2" id="KW-0511">Multifunctional enzyme</keyword>